<dbReference type="EMBL" id="AZIM01003990">
    <property type="protein sequence ID" value="ETE61341.1"/>
    <property type="molecule type" value="Genomic_DNA"/>
</dbReference>
<sequence length="204" mass="23574">MCVDLAILGSLQKDEKTESPAQKGRVCFRLPKEQREDREQENFEIRASLRTFLRHSDMIKLLFLLSFMTVLKQSRILGKPVHDDFSSMLKAGFSDLPPEWQKKRNSYYATQDSEEPNLADPTSLCYFIQESETESQISCRLRFTRSKFNFNSFGLRFGKRQGEPPLAEDGQQASRNLGKIMDTFLKPNLARRLAQCEDSSEDQC</sequence>
<feature type="non-terminal residue" evidence="1">
    <location>
        <position position="1"/>
    </location>
</feature>
<name>V8NH91_OPHHA</name>
<dbReference type="OrthoDB" id="9929362at2759"/>
<evidence type="ECO:0000313" key="2">
    <source>
        <dbReference type="Proteomes" id="UP000018936"/>
    </source>
</evidence>
<keyword evidence="2" id="KW-1185">Reference proteome</keyword>
<gene>
    <name evidence="1" type="ORF">L345_12914</name>
</gene>
<proteinExistence type="predicted"/>
<accession>V8NH91</accession>
<protein>
    <submittedName>
        <fullName evidence="1">Uncharacterized protein</fullName>
    </submittedName>
</protein>
<comment type="caution">
    <text evidence="1">The sequence shown here is derived from an EMBL/GenBank/DDBJ whole genome shotgun (WGS) entry which is preliminary data.</text>
</comment>
<dbReference type="AlphaFoldDB" id="V8NH91"/>
<evidence type="ECO:0000313" key="1">
    <source>
        <dbReference type="EMBL" id="ETE61341.1"/>
    </source>
</evidence>
<reference evidence="1 2" key="1">
    <citation type="journal article" date="2013" name="Proc. Natl. Acad. Sci. U.S.A.">
        <title>The king cobra genome reveals dynamic gene evolution and adaptation in the snake venom system.</title>
        <authorList>
            <person name="Vonk F.J."/>
            <person name="Casewell N.R."/>
            <person name="Henkel C.V."/>
            <person name="Heimberg A.M."/>
            <person name="Jansen H.J."/>
            <person name="McCleary R.J."/>
            <person name="Kerkkamp H.M."/>
            <person name="Vos R.A."/>
            <person name="Guerreiro I."/>
            <person name="Calvete J.J."/>
            <person name="Wuster W."/>
            <person name="Woods A.E."/>
            <person name="Logan J.M."/>
            <person name="Harrison R.A."/>
            <person name="Castoe T.A."/>
            <person name="de Koning A.P."/>
            <person name="Pollock D.D."/>
            <person name="Yandell M."/>
            <person name="Calderon D."/>
            <person name="Renjifo C."/>
            <person name="Currier R.B."/>
            <person name="Salgado D."/>
            <person name="Pla D."/>
            <person name="Sanz L."/>
            <person name="Hyder A.S."/>
            <person name="Ribeiro J.M."/>
            <person name="Arntzen J.W."/>
            <person name="van den Thillart G.E."/>
            <person name="Boetzer M."/>
            <person name="Pirovano W."/>
            <person name="Dirks R.P."/>
            <person name="Spaink H.P."/>
            <person name="Duboule D."/>
            <person name="McGlinn E."/>
            <person name="Kini R.M."/>
            <person name="Richardson M.K."/>
        </authorList>
    </citation>
    <scope>NUCLEOTIDE SEQUENCE</scope>
    <source>
        <tissue evidence="1">Blood</tissue>
    </source>
</reference>
<dbReference type="Proteomes" id="UP000018936">
    <property type="component" value="Unassembled WGS sequence"/>
</dbReference>
<organism evidence="1 2">
    <name type="scientific">Ophiophagus hannah</name>
    <name type="common">King cobra</name>
    <name type="synonym">Naja hannah</name>
    <dbReference type="NCBI Taxonomy" id="8665"/>
    <lineage>
        <taxon>Eukaryota</taxon>
        <taxon>Metazoa</taxon>
        <taxon>Chordata</taxon>
        <taxon>Craniata</taxon>
        <taxon>Vertebrata</taxon>
        <taxon>Euteleostomi</taxon>
        <taxon>Lepidosauria</taxon>
        <taxon>Squamata</taxon>
        <taxon>Bifurcata</taxon>
        <taxon>Unidentata</taxon>
        <taxon>Episquamata</taxon>
        <taxon>Toxicofera</taxon>
        <taxon>Serpentes</taxon>
        <taxon>Colubroidea</taxon>
        <taxon>Elapidae</taxon>
        <taxon>Elapinae</taxon>
        <taxon>Ophiophagus</taxon>
    </lineage>
</organism>